<organism evidence="3 5">
    <name type="scientific">Anaerotignum propionicum DSM 1682</name>
    <dbReference type="NCBI Taxonomy" id="991789"/>
    <lineage>
        <taxon>Bacteria</taxon>
        <taxon>Bacillati</taxon>
        <taxon>Bacillota</taxon>
        <taxon>Clostridia</taxon>
        <taxon>Lachnospirales</taxon>
        <taxon>Anaerotignaceae</taxon>
        <taxon>Anaerotignum</taxon>
    </lineage>
</organism>
<reference evidence="2 4" key="1">
    <citation type="journal article" date="2016" name="Genome Announc.">
        <title>Complete Genome Sequence of the Amino Acid-Fermenting Clostridium propionicum X2 (DSM 1682).</title>
        <authorList>
            <person name="Poehlein A."/>
            <person name="Schlien K."/>
            <person name="Chowdhury N.P."/>
            <person name="Gottschalk G."/>
            <person name="Buckel W."/>
            <person name="Daniel R."/>
        </authorList>
    </citation>
    <scope>NUCLEOTIDE SEQUENCE [LARGE SCALE GENOMIC DNA]</scope>
    <source>
        <strain evidence="2 4">X2</strain>
    </source>
</reference>
<protein>
    <submittedName>
        <fullName evidence="3">N-acetylmuramoyl-L-alanine amidase</fullName>
    </submittedName>
</protein>
<reference evidence="3" key="3">
    <citation type="submission" date="2016-11" db="EMBL/GenBank/DDBJ databases">
        <authorList>
            <person name="Varghese N."/>
            <person name="Submissions S."/>
        </authorList>
    </citation>
    <scope>NUCLEOTIDE SEQUENCE</scope>
    <source>
        <strain evidence="3">DSM 1682</strain>
    </source>
</reference>
<evidence type="ECO:0000313" key="4">
    <source>
        <dbReference type="Proteomes" id="UP000068026"/>
    </source>
</evidence>
<reference evidence="5" key="4">
    <citation type="submission" date="2016-11" db="EMBL/GenBank/DDBJ databases">
        <authorList>
            <person name="Jaros S."/>
            <person name="Januszkiewicz K."/>
            <person name="Wedrychowicz H."/>
        </authorList>
    </citation>
    <scope>NUCLEOTIDE SEQUENCE [LARGE SCALE GENOMIC DNA]</scope>
    <source>
        <strain evidence="5">DSM 1682</strain>
    </source>
</reference>
<evidence type="ECO:0000259" key="1">
    <source>
        <dbReference type="Pfam" id="PF01520"/>
    </source>
</evidence>
<sequence length="183" mass="20520">MPRVYLSPSLQNYNLFINGGSEEEYVNLIADAMEPYLFASGIEFTRNEPEMPLSQVIVDVNTGDYDVFFSIHTTTAPPFLTGKLQGAKVLYYSKNPYGNELAQAVVKNIKSLYPVPKKVKVLPSATQKELMQTTPPAVVVALGYNDNIDDAQWIKDNVHYLGRELSRSLAEYFGISFVEPEED</sequence>
<dbReference type="GO" id="GO:0008745">
    <property type="term" value="F:N-acetylmuramoyl-L-alanine amidase activity"/>
    <property type="evidence" value="ECO:0007669"/>
    <property type="project" value="InterPro"/>
</dbReference>
<evidence type="ECO:0000313" key="3">
    <source>
        <dbReference type="EMBL" id="SHE88455.1"/>
    </source>
</evidence>
<dbReference type="EMBL" id="CP014223">
    <property type="protein sequence ID" value="AMJ41657.1"/>
    <property type="molecule type" value="Genomic_DNA"/>
</dbReference>
<dbReference type="AlphaFoldDB" id="A0A0X8V9T5"/>
<accession>A0A0X8V9T5</accession>
<keyword evidence="4" id="KW-1185">Reference proteome</keyword>
<dbReference type="RefSeq" id="WP_066051251.1">
    <property type="nucleotide sequence ID" value="NZ_CP014223.1"/>
</dbReference>
<evidence type="ECO:0000313" key="5">
    <source>
        <dbReference type="Proteomes" id="UP000184204"/>
    </source>
</evidence>
<dbReference type="InterPro" id="IPR002508">
    <property type="entry name" value="MurNAc-LAA_cat"/>
</dbReference>
<dbReference type="EMBL" id="FQUA01000009">
    <property type="protein sequence ID" value="SHE88455.1"/>
    <property type="molecule type" value="Genomic_DNA"/>
</dbReference>
<dbReference type="Pfam" id="PF01520">
    <property type="entry name" value="Amidase_3"/>
    <property type="match status" value="1"/>
</dbReference>
<proteinExistence type="predicted"/>
<gene>
    <name evidence="2" type="ORF">CPRO_20760</name>
    <name evidence="3" type="ORF">SAMN02745151_02097</name>
</gene>
<dbReference type="Proteomes" id="UP000184204">
    <property type="component" value="Unassembled WGS sequence"/>
</dbReference>
<evidence type="ECO:0000313" key="2">
    <source>
        <dbReference type="EMBL" id="AMJ41657.1"/>
    </source>
</evidence>
<dbReference type="KEGG" id="cpro:CPRO_20760"/>
<dbReference type="GO" id="GO:0009253">
    <property type="term" value="P:peptidoglycan catabolic process"/>
    <property type="evidence" value="ECO:0007669"/>
    <property type="project" value="InterPro"/>
</dbReference>
<dbReference type="Gene3D" id="3.40.630.40">
    <property type="entry name" value="Zn-dependent exopeptidases"/>
    <property type="match status" value="1"/>
</dbReference>
<reference evidence="4" key="2">
    <citation type="submission" date="2016-01" db="EMBL/GenBank/DDBJ databases">
        <authorList>
            <person name="Poehlein A."/>
            <person name="Schlien K."/>
            <person name="Gottschalk G."/>
            <person name="Buckel W."/>
            <person name="Daniel R."/>
        </authorList>
    </citation>
    <scope>NUCLEOTIDE SEQUENCE [LARGE SCALE GENOMIC DNA]</scope>
    <source>
        <strain evidence="4">X2</strain>
    </source>
</reference>
<feature type="domain" description="MurNAc-LAA" evidence="1">
    <location>
        <begin position="18"/>
        <end position="157"/>
    </location>
</feature>
<dbReference type="SUPFAM" id="SSF53187">
    <property type="entry name" value="Zn-dependent exopeptidases"/>
    <property type="match status" value="1"/>
</dbReference>
<name>A0A0X8V9T5_ANAPI</name>
<dbReference type="OrthoDB" id="9772024at2"/>
<dbReference type="Proteomes" id="UP000068026">
    <property type="component" value="Chromosome"/>
</dbReference>